<protein>
    <submittedName>
        <fullName evidence="1">Uncharacterized protein</fullName>
    </submittedName>
</protein>
<gene>
    <name evidence="1" type="ORF">CCMP2556_LOCUS10236</name>
</gene>
<organism evidence="1 2">
    <name type="scientific">Durusdinium trenchii</name>
    <dbReference type="NCBI Taxonomy" id="1381693"/>
    <lineage>
        <taxon>Eukaryota</taxon>
        <taxon>Sar</taxon>
        <taxon>Alveolata</taxon>
        <taxon>Dinophyceae</taxon>
        <taxon>Suessiales</taxon>
        <taxon>Symbiodiniaceae</taxon>
        <taxon>Durusdinium</taxon>
    </lineage>
</organism>
<name>A0ABP0J933_9DINO</name>
<proteinExistence type="predicted"/>
<evidence type="ECO:0000313" key="2">
    <source>
        <dbReference type="Proteomes" id="UP001642484"/>
    </source>
</evidence>
<accession>A0ABP0J933</accession>
<dbReference type="Gene3D" id="3.40.190.10">
    <property type="entry name" value="Periplasmic binding protein-like II"/>
    <property type="match status" value="1"/>
</dbReference>
<dbReference type="EMBL" id="CAXAMN010004758">
    <property type="protein sequence ID" value="CAK9010853.1"/>
    <property type="molecule type" value="Genomic_DNA"/>
</dbReference>
<dbReference type="SUPFAM" id="SSF53850">
    <property type="entry name" value="Periplasmic binding protein-like II"/>
    <property type="match status" value="1"/>
</dbReference>
<comment type="caution">
    <text evidence="1">The sequence shown here is derived from an EMBL/GenBank/DDBJ whole genome shotgun (WGS) entry which is preliminary data.</text>
</comment>
<keyword evidence="2" id="KW-1185">Reference proteome</keyword>
<sequence>MESEDDEKILHWVLKDHGGIAYFGFAYYSTNSATLTVARIAEDQVKGVADTLDAKVEPNAYSITDGSYDNSAWERAHAYLAYGFTDAGQQAVANVGYVAPGHARALISSFLLISFLLGKESKIQKPPLRVSC</sequence>
<evidence type="ECO:0000313" key="1">
    <source>
        <dbReference type="EMBL" id="CAK9010853.1"/>
    </source>
</evidence>
<reference evidence="1 2" key="1">
    <citation type="submission" date="2024-02" db="EMBL/GenBank/DDBJ databases">
        <authorList>
            <person name="Chen Y."/>
            <person name="Shah S."/>
            <person name="Dougan E. K."/>
            <person name="Thang M."/>
            <person name="Chan C."/>
        </authorList>
    </citation>
    <scope>NUCLEOTIDE SEQUENCE [LARGE SCALE GENOMIC DNA]</scope>
</reference>
<dbReference type="Proteomes" id="UP001642484">
    <property type="component" value="Unassembled WGS sequence"/>
</dbReference>